<evidence type="ECO:0000256" key="2">
    <source>
        <dbReference type="ARBA" id="ARBA00007520"/>
    </source>
</evidence>
<evidence type="ECO:0000256" key="7">
    <source>
        <dbReference type="ARBA" id="ARBA00023136"/>
    </source>
</evidence>
<feature type="transmembrane region" description="Helical" evidence="8">
    <location>
        <begin position="45"/>
        <end position="66"/>
    </location>
</feature>
<feature type="transmembrane region" description="Helical" evidence="8">
    <location>
        <begin position="222"/>
        <end position="244"/>
    </location>
</feature>
<dbReference type="RefSeq" id="WP_204698997.1">
    <property type="nucleotide sequence ID" value="NZ_JAFBEC010000010.1"/>
</dbReference>
<dbReference type="InterPro" id="IPR050189">
    <property type="entry name" value="MFS_Efflux_Transporters"/>
</dbReference>
<dbReference type="InterPro" id="IPR020846">
    <property type="entry name" value="MFS_dom"/>
</dbReference>
<keyword evidence="6 8" id="KW-1133">Transmembrane helix</keyword>
<reference evidence="10 11" key="1">
    <citation type="submission" date="2021-01" db="EMBL/GenBank/DDBJ databases">
        <title>Genomic Encyclopedia of Type Strains, Phase IV (KMG-IV): sequencing the most valuable type-strain genomes for metagenomic binning, comparative biology and taxonomic classification.</title>
        <authorList>
            <person name="Goeker M."/>
        </authorList>
    </citation>
    <scope>NUCLEOTIDE SEQUENCE [LARGE SCALE GENOMIC DNA]</scope>
    <source>
        <strain evidence="10 11">DSM 25540</strain>
    </source>
</reference>
<comment type="caution">
    <text evidence="10">The sequence shown here is derived from an EMBL/GenBank/DDBJ whole genome shotgun (WGS) entry which is preliminary data.</text>
</comment>
<feature type="transmembrane region" description="Helical" evidence="8">
    <location>
        <begin position="260"/>
        <end position="278"/>
    </location>
</feature>
<comment type="subcellular location">
    <subcellularLocation>
        <location evidence="1">Cell membrane</location>
        <topology evidence="1">Multi-pass membrane protein</topology>
    </subcellularLocation>
</comment>
<dbReference type="InterPro" id="IPR005829">
    <property type="entry name" value="Sugar_transporter_CS"/>
</dbReference>
<dbReference type="Gene3D" id="1.20.1250.20">
    <property type="entry name" value="MFS general substrate transporter like domains"/>
    <property type="match status" value="1"/>
</dbReference>
<keyword evidence="3" id="KW-0813">Transport</keyword>
<keyword evidence="4" id="KW-1003">Cell membrane</keyword>
<comment type="similarity">
    <text evidence="2">Belongs to the major facilitator superfamily. TCR/Tet family.</text>
</comment>
<evidence type="ECO:0000259" key="9">
    <source>
        <dbReference type="PROSITE" id="PS50850"/>
    </source>
</evidence>
<name>A0ABS2PFU9_9BACL</name>
<feature type="transmembrane region" description="Helical" evidence="8">
    <location>
        <begin position="378"/>
        <end position="398"/>
    </location>
</feature>
<evidence type="ECO:0000256" key="1">
    <source>
        <dbReference type="ARBA" id="ARBA00004651"/>
    </source>
</evidence>
<evidence type="ECO:0000256" key="6">
    <source>
        <dbReference type="ARBA" id="ARBA00022989"/>
    </source>
</evidence>
<evidence type="ECO:0000256" key="8">
    <source>
        <dbReference type="SAM" id="Phobius"/>
    </source>
</evidence>
<feature type="transmembrane region" description="Helical" evidence="8">
    <location>
        <begin position="75"/>
        <end position="94"/>
    </location>
</feature>
<dbReference type="EMBL" id="JAFBEC010000010">
    <property type="protein sequence ID" value="MBM7634226.1"/>
    <property type="molecule type" value="Genomic_DNA"/>
</dbReference>
<dbReference type="CDD" id="cd17474">
    <property type="entry name" value="MFS_YfmO_like"/>
    <property type="match status" value="1"/>
</dbReference>
<dbReference type="PANTHER" id="PTHR43124">
    <property type="entry name" value="PURINE EFFLUX PUMP PBUE"/>
    <property type="match status" value="1"/>
</dbReference>
<protein>
    <submittedName>
        <fullName evidence="10">ACDE family multidrug resistance protein</fullName>
    </submittedName>
</protein>
<feature type="domain" description="Major facilitator superfamily (MFS) profile" evidence="9">
    <location>
        <begin position="9"/>
        <end position="402"/>
    </location>
</feature>
<evidence type="ECO:0000256" key="3">
    <source>
        <dbReference type="ARBA" id="ARBA00022448"/>
    </source>
</evidence>
<keyword evidence="7 8" id="KW-0472">Membrane</keyword>
<evidence type="ECO:0000313" key="10">
    <source>
        <dbReference type="EMBL" id="MBM7634226.1"/>
    </source>
</evidence>
<dbReference type="SUPFAM" id="SSF103473">
    <property type="entry name" value="MFS general substrate transporter"/>
    <property type="match status" value="1"/>
</dbReference>
<dbReference type="PROSITE" id="PS50850">
    <property type="entry name" value="MFS"/>
    <property type="match status" value="1"/>
</dbReference>
<dbReference type="Pfam" id="PF07690">
    <property type="entry name" value="MFS_1"/>
    <property type="match status" value="1"/>
</dbReference>
<evidence type="ECO:0000256" key="5">
    <source>
        <dbReference type="ARBA" id="ARBA00022692"/>
    </source>
</evidence>
<dbReference type="InterPro" id="IPR001958">
    <property type="entry name" value="Tet-R_TetA/multi-R_MdtG-like"/>
</dbReference>
<feature type="transmembrane region" description="Helical" evidence="8">
    <location>
        <begin position="349"/>
        <end position="372"/>
    </location>
</feature>
<proteinExistence type="inferred from homology"/>
<feature type="transmembrane region" description="Helical" evidence="8">
    <location>
        <begin position="314"/>
        <end position="337"/>
    </location>
</feature>
<accession>A0ABS2PFU9</accession>
<dbReference type="InterPro" id="IPR011701">
    <property type="entry name" value="MFS"/>
</dbReference>
<feature type="transmembrane region" description="Helical" evidence="8">
    <location>
        <begin position="165"/>
        <end position="189"/>
    </location>
</feature>
<dbReference type="PANTHER" id="PTHR43124:SF3">
    <property type="entry name" value="CHLORAMPHENICOL EFFLUX PUMP RV0191"/>
    <property type="match status" value="1"/>
</dbReference>
<dbReference type="PRINTS" id="PR01035">
    <property type="entry name" value="TCRTETA"/>
</dbReference>
<gene>
    <name evidence="10" type="ORF">JOD17_003328</name>
</gene>
<evidence type="ECO:0000256" key="4">
    <source>
        <dbReference type="ARBA" id="ARBA00022475"/>
    </source>
</evidence>
<sequence length="411" mass="44764">MKRKVSLWCIISLATIPLVMTLSNSMLIPILPTFERELGITPLQSSMIITSFSVSSVFLIPIAGYLSDRLGRKKVIVPSLLITIIGSLIAAISATTLSNSYLLIIIGRVIQGAGAAGALPIVIPLVGDIFQNDDDHASSTLGLIETSNTFGKVISPILGAGLATIVWFIPFYVAALLAIIAVTLVILTLHPPNKNIDFQKQNPPRSRFLQSTKTVFNKNRNWLFTVFFTGGFTMLLLFALQFFLSDHLEKTFAVQNIRKGLLLAIPLLFLCGASFFSGRLINGDLKRMKWMMVLSLSIILLSSPLVGFVKESLFWLLTTVSIIGVSIGAILPALDAFITENIEKESRGLITSFYSSARFTGVAAGPPLMAILLNHVTITFGVVSLLIIVNLIIVIKFINSEKTKKKALNTL</sequence>
<keyword evidence="11" id="KW-1185">Reference proteome</keyword>
<keyword evidence="5 8" id="KW-0812">Transmembrane</keyword>
<feature type="transmembrane region" description="Helical" evidence="8">
    <location>
        <begin position="290"/>
        <end position="308"/>
    </location>
</feature>
<dbReference type="Proteomes" id="UP000741863">
    <property type="component" value="Unassembled WGS sequence"/>
</dbReference>
<dbReference type="InterPro" id="IPR036259">
    <property type="entry name" value="MFS_trans_sf"/>
</dbReference>
<dbReference type="PROSITE" id="PS00216">
    <property type="entry name" value="SUGAR_TRANSPORT_1"/>
    <property type="match status" value="1"/>
</dbReference>
<evidence type="ECO:0000313" key="11">
    <source>
        <dbReference type="Proteomes" id="UP000741863"/>
    </source>
</evidence>
<dbReference type="PROSITE" id="PS00217">
    <property type="entry name" value="SUGAR_TRANSPORT_2"/>
    <property type="match status" value="1"/>
</dbReference>
<organism evidence="10 11">
    <name type="scientific">Geomicrobium sediminis</name>
    <dbReference type="NCBI Taxonomy" id="1347788"/>
    <lineage>
        <taxon>Bacteria</taxon>
        <taxon>Bacillati</taxon>
        <taxon>Bacillota</taxon>
        <taxon>Bacilli</taxon>
        <taxon>Bacillales</taxon>
        <taxon>Geomicrobium</taxon>
    </lineage>
</organism>